<name>A0A9W7FXW2_9STRA</name>
<feature type="region of interest" description="Disordered" evidence="1">
    <location>
        <begin position="169"/>
        <end position="322"/>
    </location>
</feature>
<feature type="compositionally biased region" description="Low complexity" evidence="1">
    <location>
        <begin position="187"/>
        <end position="212"/>
    </location>
</feature>
<proteinExistence type="predicted"/>
<comment type="caution">
    <text evidence="2">The sequence shown here is derived from an EMBL/GenBank/DDBJ whole genome shotgun (WGS) entry which is preliminary data.</text>
</comment>
<evidence type="ECO:0000313" key="2">
    <source>
        <dbReference type="EMBL" id="GMI23214.1"/>
    </source>
</evidence>
<accession>A0A9W7FXW2</accession>
<feature type="compositionally biased region" description="Low complexity" evidence="1">
    <location>
        <begin position="257"/>
        <end position="275"/>
    </location>
</feature>
<reference evidence="3" key="1">
    <citation type="journal article" date="2023" name="Commun. Biol.">
        <title>Genome analysis of Parmales, the sister group of diatoms, reveals the evolutionary specialization of diatoms from phago-mixotrophs to photoautotrophs.</title>
        <authorList>
            <person name="Ban H."/>
            <person name="Sato S."/>
            <person name="Yoshikawa S."/>
            <person name="Yamada K."/>
            <person name="Nakamura Y."/>
            <person name="Ichinomiya M."/>
            <person name="Sato N."/>
            <person name="Blanc-Mathieu R."/>
            <person name="Endo H."/>
            <person name="Kuwata A."/>
            <person name="Ogata H."/>
        </authorList>
    </citation>
    <scope>NUCLEOTIDE SEQUENCE [LARGE SCALE GENOMIC DNA]</scope>
</reference>
<gene>
    <name evidence="2" type="ORF">TrCOL_g3533</name>
</gene>
<feature type="compositionally biased region" description="Low complexity" evidence="1">
    <location>
        <begin position="312"/>
        <end position="322"/>
    </location>
</feature>
<keyword evidence="3" id="KW-1185">Reference proteome</keyword>
<evidence type="ECO:0000313" key="3">
    <source>
        <dbReference type="Proteomes" id="UP001165065"/>
    </source>
</evidence>
<organism evidence="2 3">
    <name type="scientific">Triparma columacea</name>
    <dbReference type="NCBI Taxonomy" id="722753"/>
    <lineage>
        <taxon>Eukaryota</taxon>
        <taxon>Sar</taxon>
        <taxon>Stramenopiles</taxon>
        <taxon>Ochrophyta</taxon>
        <taxon>Bolidophyceae</taxon>
        <taxon>Parmales</taxon>
        <taxon>Triparmaceae</taxon>
        <taxon>Triparma</taxon>
    </lineage>
</organism>
<dbReference type="AlphaFoldDB" id="A0A9W7FXW2"/>
<evidence type="ECO:0000256" key="1">
    <source>
        <dbReference type="SAM" id="MobiDB-lite"/>
    </source>
</evidence>
<feature type="compositionally biased region" description="Low complexity" evidence="1">
    <location>
        <begin position="282"/>
        <end position="291"/>
    </location>
</feature>
<sequence length="392" mass="42374">MDERWLKGVEEKYKRRKKGFYFPEGPLCDDAVVWSDSTCLQTDVWGLLWAVIRSSRMDQNPNHKRVAKWYKRELEKKVQGVEEFTKGVTQAGNGGRGTLEVVDKVKRGETRVEAARSKAPREVRNAAGTFVFDQATRTWRQTPASTAALASDKSPGVHFDMHTEEEPILGGASIEGGGEEEAVFGLPSSSSSSSMSPSQSSPLSSSSPSSTSEATDEVEVKGSRLQLHSSSSSSSSSTQSTIDPAVFDLLSGMSARPSATPSLSSGSDSSTQMTPRVRPLTASSSSASSSSDGTGDPDDATYDYHDDDNAASDDGSVTSEMTMETMGTFGTVATKEIDRARVMSRMRALGGEKVERQNWMENEGRRVRNGGRKGKTAWGGGVREYVVLEENM</sequence>
<dbReference type="Proteomes" id="UP001165065">
    <property type="component" value="Unassembled WGS sequence"/>
</dbReference>
<dbReference type="EMBL" id="BRYA01000564">
    <property type="protein sequence ID" value="GMI23214.1"/>
    <property type="molecule type" value="Genomic_DNA"/>
</dbReference>
<protein>
    <submittedName>
        <fullName evidence="2">Uncharacterized protein</fullName>
    </submittedName>
</protein>